<dbReference type="AlphaFoldDB" id="A0A9Q0G1R4"/>
<feature type="compositionally biased region" description="Basic and acidic residues" evidence="1">
    <location>
        <begin position="34"/>
        <end position="47"/>
    </location>
</feature>
<proteinExistence type="predicted"/>
<gene>
    <name evidence="2" type="ORF">Tsubulata_039996</name>
</gene>
<reference evidence="2" key="2">
    <citation type="journal article" date="2023" name="Plants (Basel)">
        <title>Annotation of the Turnera subulata (Passifloraceae) Draft Genome Reveals the S-Locus Evolved after the Divergence of Turneroideae from Passifloroideae in a Stepwise Manner.</title>
        <authorList>
            <person name="Henning P.M."/>
            <person name="Roalson E.H."/>
            <person name="Mir W."/>
            <person name="McCubbin A.G."/>
            <person name="Shore J.S."/>
        </authorList>
    </citation>
    <scope>NUCLEOTIDE SEQUENCE</scope>
    <source>
        <strain evidence="2">F60SS</strain>
    </source>
</reference>
<accession>A0A9Q0G1R4</accession>
<evidence type="ECO:0000256" key="1">
    <source>
        <dbReference type="SAM" id="MobiDB-lite"/>
    </source>
</evidence>
<name>A0A9Q0G1R4_9ROSI</name>
<reference evidence="2" key="1">
    <citation type="submission" date="2022-02" db="EMBL/GenBank/DDBJ databases">
        <authorList>
            <person name="Henning P.M."/>
            <person name="McCubbin A.G."/>
            <person name="Shore J.S."/>
        </authorList>
    </citation>
    <scope>NUCLEOTIDE SEQUENCE</scope>
    <source>
        <strain evidence="2">F60SS</strain>
        <tissue evidence="2">Leaves</tissue>
    </source>
</reference>
<evidence type="ECO:0000313" key="3">
    <source>
        <dbReference type="Proteomes" id="UP001141552"/>
    </source>
</evidence>
<comment type="caution">
    <text evidence="2">The sequence shown here is derived from an EMBL/GenBank/DDBJ whole genome shotgun (WGS) entry which is preliminary data.</text>
</comment>
<dbReference type="EMBL" id="JAKUCV010003054">
    <property type="protein sequence ID" value="KAJ4840381.1"/>
    <property type="molecule type" value="Genomic_DNA"/>
</dbReference>
<sequence>MHVWCQNENGMGRWGWNEGSRKPSVPLGFRKRAHDGPSIRPEEANSETKPRHTVFPFAVFYSIYPLHHFYFWEEQEEEKELVEAAMRKETVINVCLVGTFVALCGRSVKQEKDIEALEAQSKSLTLSNKALRNTLWDWKQRLADSASLPLPTLNAIYGDHNPPPPPPFPGDAAKENAESTPPPKLVIS</sequence>
<evidence type="ECO:0000313" key="2">
    <source>
        <dbReference type="EMBL" id="KAJ4840381.1"/>
    </source>
</evidence>
<organism evidence="2 3">
    <name type="scientific">Turnera subulata</name>
    <dbReference type="NCBI Taxonomy" id="218843"/>
    <lineage>
        <taxon>Eukaryota</taxon>
        <taxon>Viridiplantae</taxon>
        <taxon>Streptophyta</taxon>
        <taxon>Embryophyta</taxon>
        <taxon>Tracheophyta</taxon>
        <taxon>Spermatophyta</taxon>
        <taxon>Magnoliopsida</taxon>
        <taxon>eudicotyledons</taxon>
        <taxon>Gunneridae</taxon>
        <taxon>Pentapetalae</taxon>
        <taxon>rosids</taxon>
        <taxon>fabids</taxon>
        <taxon>Malpighiales</taxon>
        <taxon>Passifloraceae</taxon>
        <taxon>Turnera</taxon>
    </lineage>
</organism>
<dbReference type="PANTHER" id="PTHR38355:SF1">
    <property type="entry name" value="OS06G0149500 PROTEIN"/>
    <property type="match status" value="1"/>
</dbReference>
<dbReference type="Proteomes" id="UP001141552">
    <property type="component" value="Unassembled WGS sequence"/>
</dbReference>
<feature type="region of interest" description="Disordered" evidence="1">
    <location>
        <begin position="153"/>
        <end position="188"/>
    </location>
</feature>
<protein>
    <submittedName>
        <fullName evidence="2">Uncharacterized protein</fullName>
    </submittedName>
</protein>
<dbReference type="GO" id="GO:0005739">
    <property type="term" value="C:mitochondrion"/>
    <property type="evidence" value="ECO:0007669"/>
    <property type="project" value="TreeGrafter"/>
</dbReference>
<feature type="region of interest" description="Disordered" evidence="1">
    <location>
        <begin position="27"/>
        <end position="47"/>
    </location>
</feature>
<dbReference type="PANTHER" id="PTHR38355">
    <property type="entry name" value="OS06G0149500 PROTEIN"/>
    <property type="match status" value="1"/>
</dbReference>
<dbReference type="OrthoDB" id="1857819at2759"/>
<keyword evidence="3" id="KW-1185">Reference proteome</keyword>